<dbReference type="RefSeq" id="WP_206584990.1">
    <property type="nucleotide sequence ID" value="NZ_JAFKCU010000001.1"/>
</dbReference>
<protein>
    <submittedName>
        <fullName evidence="1">DUF4221 family protein</fullName>
    </submittedName>
</protein>
<organism evidence="1 2">
    <name type="scientific">Algoriphagus pacificus</name>
    <dbReference type="NCBI Taxonomy" id="2811234"/>
    <lineage>
        <taxon>Bacteria</taxon>
        <taxon>Pseudomonadati</taxon>
        <taxon>Bacteroidota</taxon>
        <taxon>Cytophagia</taxon>
        <taxon>Cytophagales</taxon>
        <taxon>Cyclobacteriaceae</taxon>
        <taxon>Algoriphagus</taxon>
    </lineage>
</organism>
<gene>
    <name evidence="1" type="ORF">J0A69_02805</name>
</gene>
<dbReference type="PROSITE" id="PS51257">
    <property type="entry name" value="PROKAR_LIPOPROTEIN"/>
    <property type="match status" value="1"/>
</dbReference>
<comment type="caution">
    <text evidence="1">The sequence shown here is derived from an EMBL/GenBank/DDBJ whole genome shotgun (WGS) entry which is preliminary data.</text>
</comment>
<sequence>MRKVLTICILGLLSACTGKESENSEPKNILENLSYSVDTVVVDSKGEIINLKYGMNWFDLSPDSRSLFIYDYNQTLFQEIDLDKMVLSNTYQFEKEGPNGLGRSSNFQVLPDGTLMIPTFPNSGIYNLQGEILSRINLNPEDIKGVDAPNPFALIYEILFDPKTEILYSLPGDFINGVRDLAVIDSKTQKGRIVKLPKMEKAENFKIFWNSDTGGSIQTENYTLEQIDDKLLITCTVGSGIYVFDTKTDSLSYVDFPHQLIPREKTGEIQNEVSTEEDFFQELRKVLSQVSFQELIWDEHSSRFYRLAIKSFVAEKKGDPTTYETYLLAYDKDLKLLGESKIEGLDQRLSNYFWKDGKLWSYVNVEDELGFAVFTFNF</sequence>
<reference evidence="1 2" key="1">
    <citation type="submission" date="2021-03" db="EMBL/GenBank/DDBJ databases">
        <title>novel species isolated from a fishpond in China.</title>
        <authorList>
            <person name="Lu H."/>
            <person name="Cai Z."/>
        </authorList>
    </citation>
    <scope>NUCLEOTIDE SEQUENCE [LARGE SCALE GENOMIC DNA]</scope>
    <source>
        <strain evidence="1 2">YJ13C</strain>
    </source>
</reference>
<keyword evidence="2" id="KW-1185">Reference proteome</keyword>
<proteinExistence type="predicted"/>
<dbReference type="Pfam" id="PF13970">
    <property type="entry name" value="DUF4221"/>
    <property type="match status" value="1"/>
</dbReference>
<dbReference type="Proteomes" id="UP000664480">
    <property type="component" value="Unassembled WGS sequence"/>
</dbReference>
<name>A0ABS3CB97_9BACT</name>
<evidence type="ECO:0000313" key="1">
    <source>
        <dbReference type="EMBL" id="MBN7814338.1"/>
    </source>
</evidence>
<accession>A0ABS3CB97</accession>
<dbReference type="SUPFAM" id="SSF75011">
    <property type="entry name" value="3-carboxy-cis,cis-mucoante lactonizing enzyme"/>
    <property type="match status" value="1"/>
</dbReference>
<evidence type="ECO:0000313" key="2">
    <source>
        <dbReference type="Proteomes" id="UP000664480"/>
    </source>
</evidence>
<dbReference type="InterPro" id="IPR025316">
    <property type="entry name" value="DUF4221"/>
</dbReference>
<dbReference type="EMBL" id="JAFKCU010000001">
    <property type="protein sequence ID" value="MBN7814338.1"/>
    <property type="molecule type" value="Genomic_DNA"/>
</dbReference>